<keyword evidence="9 11" id="KW-0342">GTP-binding</keyword>
<dbReference type="GO" id="GO:0003924">
    <property type="term" value="F:GTPase activity"/>
    <property type="evidence" value="ECO:0007669"/>
    <property type="project" value="InterPro"/>
</dbReference>
<dbReference type="PANTHER" id="PTHR11711">
    <property type="entry name" value="ADP RIBOSYLATION FACTOR-RELATED"/>
    <property type="match status" value="1"/>
</dbReference>
<dbReference type="GO" id="GO:0015031">
    <property type="term" value="P:protein transport"/>
    <property type="evidence" value="ECO:0007669"/>
    <property type="project" value="UniProtKB-KW"/>
</dbReference>
<keyword evidence="8" id="KW-0333">Golgi apparatus</keyword>
<dbReference type="InterPro" id="IPR006689">
    <property type="entry name" value="Small_GTPase_ARF/SAR"/>
</dbReference>
<dbReference type="AlphaFoldDB" id="A0A091DDP2"/>
<evidence type="ECO:0000256" key="4">
    <source>
        <dbReference type="ARBA" id="ARBA00022707"/>
    </source>
</evidence>
<dbReference type="Gene3D" id="3.40.50.300">
    <property type="entry name" value="P-loop containing nucleotide triphosphate hydrolases"/>
    <property type="match status" value="1"/>
</dbReference>
<dbReference type="InterPro" id="IPR024156">
    <property type="entry name" value="Small_GTPase_ARF"/>
</dbReference>
<evidence type="ECO:0000313" key="13">
    <source>
        <dbReference type="Proteomes" id="UP000028990"/>
    </source>
</evidence>
<evidence type="ECO:0000256" key="3">
    <source>
        <dbReference type="ARBA" id="ARBA00022448"/>
    </source>
</evidence>
<evidence type="ECO:0000256" key="5">
    <source>
        <dbReference type="ARBA" id="ARBA00022741"/>
    </source>
</evidence>
<evidence type="ECO:0000256" key="11">
    <source>
        <dbReference type="PIRSR" id="PIRSR606689-1"/>
    </source>
</evidence>
<dbReference type="InterPro" id="IPR027417">
    <property type="entry name" value="P-loop_NTPase"/>
</dbReference>
<dbReference type="Proteomes" id="UP000028990">
    <property type="component" value="Unassembled WGS sequence"/>
</dbReference>
<protein>
    <submittedName>
        <fullName evidence="12">ADP-ribosylation factor 1</fullName>
    </submittedName>
</protein>
<organism evidence="12 13">
    <name type="scientific">Fukomys damarensis</name>
    <name type="common">Damaraland mole rat</name>
    <name type="synonym">Cryptomys damarensis</name>
    <dbReference type="NCBI Taxonomy" id="885580"/>
    <lineage>
        <taxon>Eukaryota</taxon>
        <taxon>Metazoa</taxon>
        <taxon>Chordata</taxon>
        <taxon>Craniata</taxon>
        <taxon>Vertebrata</taxon>
        <taxon>Euteleostomi</taxon>
        <taxon>Mammalia</taxon>
        <taxon>Eutheria</taxon>
        <taxon>Euarchontoglires</taxon>
        <taxon>Glires</taxon>
        <taxon>Rodentia</taxon>
        <taxon>Hystricomorpha</taxon>
        <taxon>Bathyergidae</taxon>
        <taxon>Fukomys</taxon>
    </lineage>
</organism>
<comment type="similarity">
    <text evidence="2">Belongs to the small GTPase superfamily. Arf family.</text>
</comment>
<reference evidence="12 13" key="1">
    <citation type="submission" date="2013-11" db="EMBL/GenBank/DDBJ databases">
        <title>The Damaraland mole rat (Fukomys damarensis) genome and evolution of African mole rats.</title>
        <authorList>
            <person name="Gladyshev V.N."/>
            <person name="Fang X."/>
        </authorList>
    </citation>
    <scope>NUCLEOTIDE SEQUENCE [LARGE SCALE GENOMIC DNA]</scope>
    <source>
        <tissue evidence="12">Liver</tissue>
    </source>
</reference>
<keyword evidence="7" id="KW-0653">Protein transport</keyword>
<dbReference type="GO" id="GO:0016192">
    <property type="term" value="P:vesicle-mediated transport"/>
    <property type="evidence" value="ECO:0007669"/>
    <property type="project" value="UniProtKB-KW"/>
</dbReference>
<dbReference type="SMART" id="SM00177">
    <property type="entry name" value="ARF"/>
    <property type="match status" value="1"/>
</dbReference>
<evidence type="ECO:0000313" key="12">
    <source>
        <dbReference type="EMBL" id="KFO28613.1"/>
    </source>
</evidence>
<sequence>MTEGVNEAGEERMKTPAEDELWNAVLLVFANKQDLPMAMNAAEIAMLGLYSLSHRNGYIQTTCATGGDGLYEGRDWLSRQLRNQK</sequence>
<evidence type="ECO:0000256" key="10">
    <source>
        <dbReference type="ARBA" id="ARBA00023288"/>
    </source>
</evidence>
<dbReference type="EMBL" id="KN122714">
    <property type="protein sequence ID" value="KFO28613.1"/>
    <property type="molecule type" value="Genomic_DNA"/>
</dbReference>
<keyword evidence="5 11" id="KW-0547">Nucleotide-binding</keyword>
<dbReference type="GO" id="GO:0005525">
    <property type="term" value="F:GTP binding"/>
    <property type="evidence" value="ECO:0007669"/>
    <property type="project" value="UniProtKB-KW"/>
</dbReference>
<evidence type="ECO:0000256" key="1">
    <source>
        <dbReference type="ARBA" id="ARBA00004555"/>
    </source>
</evidence>
<evidence type="ECO:0000256" key="2">
    <source>
        <dbReference type="ARBA" id="ARBA00010290"/>
    </source>
</evidence>
<evidence type="ECO:0000256" key="9">
    <source>
        <dbReference type="ARBA" id="ARBA00023134"/>
    </source>
</evidence>
<dbReference type="SUPFAM" id="SSF52540">
    <property type="entry name" value="P-loop containing nucleoside triphosphate hydrolases"/>
    <property type="match status" value="1"/>
</dbReference>
<evidence type="ECO:0000256" key="7">
    <source>
        <dbReference type="ARBA" id="ARBA00022927"/>
    </source>
</evidence>
<evidence type="ECO:0000256" key="6">
    <source>
        <dbReference type="ARBA" id="ARBA00022892"/>
    </source>
</evidence>
<proteinExistence type="inferred from homology"/>
<keyword evidence="10" id="KW-0449">Lipoprotein</keyword>
<evidence type="ECO:0000256" key="8">
    <source>
        <dbReference type="ARBA" id="ARBA00023034"/>
    </source>
</evidence>
<accession>A0A091DDP2</accession>
<keyword evidence="6" id="KW-0931">ER-Golgi transport</keyword>
<keyword evidence="3" id="KW-0813">Transport</keyword>
<dbReference type="GO" id="GO:0005794">
    <property type="term" value="C:Golgi apparatus"/>
    <property type="evidence" value="ECO:0007669"/>
    <property type="project" value="UniProtKB-SubCell"/>
</dbReference>
<dbReference type="Pfam" id="PF00025">
    <property type="entry name" value="Arf"/>
    <property type="match status" value="1"/>
</dbReference>
<name>A0A091DDP2_FUKDA</name>
<feature type="binding site" evidence="11">
    <location>
        <begin position="31"/>
        <end position="34"/>
    </location>
    <ligand>
        <name>GTP</name>
        <dbReference type="ChEBI" id="CHEBI:37565"/>
    </ligand>
</feature>
<gene>
    <name evidence="12" type="ORF">H920_09958</name>
</gene>
<comment type="subcellular location">
    <subcellularLocation>
        <location evidence="1">Golgi apparatus</location>
    </subcellularLocation>
</comment>
<keyword evidence="4" id="KW-0519">Myristate</keyword>
<keyword evidence="13" id="KW-1185">Reference proteome</keyword>
<dbReference type="FunFam" id="3.40.50.300:FF:003500">
    <property type="entry name" value="ADP-ribosylation factor 1"/>
    <property type="match status" value="1"/>
</dbReference>